<evidence type="ECO:0000313" key="3">
    <source>
        <dbReference type="Proteomes" id="UP000494170"/>
    </source>
</evidence>
<sequence length="202" mass="21694">MCGARRASVVSTSRSAAACSDVTMPIARGWAGSGRLRSGANSPSLSSCAFSRRNASYRRPCPVRRTASTLSCTSPRGSYIVTTARTSIRSPSRGVNSAYWARPRNITQRICACWSLIEKYQWPLAARVKFDTSPEIHSSGNERSSIVEIARLSAETGITSSPPRVAPGAANGESEGMDGRMNAGGDTIVRHARDVQHRAHAR</sequence>
<name>A0A6P2Q216_BURL3</name>
<evidence type="ECO:0000256" key="1">
    <source>
        <dbReference type="SAM" id="MobiDB-lite"/>
    </source>
</evidence>
<reference evidence="2 3" key="1">
    <citation type="submission" date="2019-09" db="EMBL/GenBank/DDBJ databases">
        <authorList>
            <person name="Depoorter E."/>
        </authorList>
    </citation>
    <scope>NUCLEOTIDE SEQUENCE [LARGE SCALE GENOMIC DNA]</scope>
    <source>
        <strain evidence="2">LMG 6863</strain>
    </source>
</reference>
<proteinExistence type="predicted"/>
<gene>
    <name evidence="2" type="ORF">BLA6863_05498</name>
</gene>
<accession>A0A6P2Q216</accession>
<dbReference type="Proteomes" id="UP000494170">
    <property type="component" value="Unassembled WGS sequence"/>
</dbReference>
<dbReference type="AlphaFoldDB" id="A0A6P2Q216"/>
<protein>
    <submittedName>
        <fullName evidence="2">Uncharacterized protein</fullName>
    </submittedName>
</protein>
<evidence type="ECO:0000313" key="2">
    <source>
        <dbReference type="EMBL" id="VWC13893.1"/>
    </source>
</evidence>
<dbReference type="EMBL" id="CABVPY010000044">
    <property type="protein sequence ID" value="VWC13893.1"/>
    <property type="molecule type" value="Genomic_DNA"/>
</dbReference>
<organism evidence="2 3">
    <name type="scientific">Burkholderia lata (strain ATCC 17760 / DSM 23089 / LMG 22485 / NCIMB 9086 / R18194 / 383)</name>
    <dbReference type="NCBI Taxonomy" id="482957"/>
    <lineage>
        <taxon>Bacteria</taxon>
        <taxon>Pseudomonadati</taxon>
        <taxon>Pseudomonadota</taxon>
        <taxon>Betaproteobacteria</taxon>
        <taxon>Burkholderiales</taxon>
        <taxon>Burkholderiaceae</taxon>
        <taxon>Burkholderia</taxon>
        <taxon>Burkholderia cepacia complex</taxon>
    </lineage>
</organism>
<feature type="region of interest" description="Disordered" evidence="1">
    <location>
        <begin position="158"/>
        <end position="184"/>
    </location>
</feature>